<evidence type="ECO:0000256" key="1">
    <source>
        <dbReference type="SAM" id="MobiDB-lite"/>
    </source>
</evidence>
<name>A0ABR3F9A0_9AGAR</name>
<evidence type="ECO:0000313" key="3">
    <source>
        <dbReference type="Proteomes" id="UP001465976"/>
    </source>
</evidence>
<keyword evidence="3" id="KW-1185">Reference proteome</keyword>
<sequence>MDREKALITAANLAKVQAQETSKSSPRALASVTTENKEVSQAASNEAVMERPPSDLLISPQVQDPKLTQVLGSSSIDIKVES</sequence>
<dbReference type="Proteomes" id="UP001465976">
    <property type="component" value="Unassembled WGS sequence"/>
</dbReference>
<evidence type="ECO:0000313" key="2">
    <source>
        <dbReference type="EMBL" id="KAL0571843.1"/>
    </source>
</evidence>
<dbReference type="EMBL" id="JBAHYK010000708">
    <property type="protein sequence ID" value="KAL0571843.1"/>
    <property type="molecule type" value="Genomic_DNA"/>
</dbReference>
<feature type="region of interest" description="Disordered" evidence="1">
    <location>
        <begin position="14"/>
        <end position="61"/>
    </location>
</feature>
<comment type="caution">
    <text evidence="2">The sequence shown here is derived from an EMBL/GenBank/DDBJ whole genome shotgun (WGS) entry which is preliminary data.</text>
</comment>
<organism evidence="2 3">
    <name type="scientific">Marasmius crinis-equi</name>
    <dbReference type="NCBI Taxonomy" id="585013"/>
    <lineage>
        <taxon>Eukaryota</taxon>
        <taxon>Fungi</taxon>
        <taxon>Dikarya</taxon>
        <taxon>Basidiomycota</taxon>
        <taxon>Agaricomycotina</taxon>
        <taxon>Agaricomycetes</taxon>
        <taxon>Agaricomycetidae</taxon>
        <taxon>Agaricales</taxon>
        <taxon>Marasmiineae</taxon>
        <taxon>Marasmiaceae</taxon>
        <taxon>Marasmius</taxon>
    </lineage>
</organism>
<reference evidence="2 3" key="1">
    <citation type="submission" date="2024-02" db="EMBL/GenBank/DDBJ databases">
        <title>A draft genome for the cacao thread blight pathogen Marasmius crinis-equi.</title>
        <authorList>
            <person name="Cohen S.P."/>
            <person name="Baruah I.K."/>
            <person name="Amoako-Attah I."/>
            <person name="Bukari Y."/>
            <person name="Meinhardt L.W."/>
            <person name="Bailey B.A."/>
        </authorList>
    </citation>
    <scope>NUCLEOTIDE SEQUENCE [LARGE SCALE GENOMIC DNA]</scope>
    <source>
        <strain evidence="2 3">GH-76</strain>
    </source>
</reference>
<feature type="compositionally biased region" description="Polar residues" evidence="1">
    <location>
        <begin position="18"/>
        <end position="44"/>
    </location>
</feature>
<proteinExistence type="predicted"/>
<gene>
    <name evidence="2" type="ORF">V5O48_010123</name>
</gene>
<feature type="non-terminal residue" evidence="2">
    <location>
        <position position="82"/>
    </location>
</feature>
<protein>
    <submittedName>
        <fullName evidence="2">Uncharacterized protein</fullName>
    </submittedName>
</protein>
<accession>A0ABR3F9A0</accession>